<evidence type="ECO:0000256" key="1">
    <source>
        <dbReference type="SAM" id="MobiDB-lite"/>
    </source>
</evidence>
<organism evidence="2 3">
    <name type="scientific">Cinchona calisaya</name>
    <dbReference type="NCBI Taxonomy" id="153742"/>
    <lineage>
        <taxon>Eukaryota</taxon>
        <taxon>Viridiplantae</taxon>
        <taxon>Streptophyta</taxon>
        <taxon>Embryophyta</taxon>
        <taxon>Tracheophyta</taxon>
        <taxon>Spermatophyta</taxon>
        <taxon>Magnoliopsida</taxon>
        <taxon>eudicotyledons</taxon>
        <taxon>Gunneridae</taxon>
        <taxon>Pentapetalae</taxon>
        <taxon>asterids</taxon>
        <taxon>lamiids</taxon>
        <taxon>Gentianales</taxon>
        <taxon>Rubiaceae</taxon>
        <taxon>Cinchonoideae</taxon>
        <taxon>Cinchoneae</taxon>
        <taxon>Cinchona</taxon>
    </lineage>
</organism>
<protein>
    <submittedName>
        <fullName evidence="2">Uncharacterized protein</fullName>
    </submittedName>
</protein>
<keyword evidence="3" id="KW-1185">Reference proteome</keyword>
<sequence length="209" mass="23568">MPQRNSTDNRENPTILRKSPRLLQQNQHDPKYPNTPNPIPKQNLVPHLDHTPLRSISDEVPLNKYKKLKRGQLSEKAKETNVLRRSSIRMSSGPSLSTRLSGGAEDFPCVRRSSRFSHKGNVEKIGCAEEFNCVRRSPRFSHNGNVESIDLRKISRRVDLSGKSLNVTEKRLTRSCNNGVLGGTRKGCDGFTKTILNEYSSAESISEEK</sequence>
<proteinExistence type="predicted"/>
<accession>A0ABD3A8Z8</accession>
<feature type="compositionally biased region" description="Polar residues" evidence="1">
    <location>
        <begin position="88"/>
        <end position="100"/>
    </location>
</feature>
<evidence type="ECO:0000313" key="2">
    <source>
        <dbReference type="EMBL" id="KAL3526950.1"/>
    </source>
</evidence>
<evidence type="ECO:0000313" key="3">
    <source>
        <dbReference type="Proteomes" id="UP001630127"/>
    </source>
</evidence>
<dbReference type="EMBL" id="JBJUIK010000005">
    <property type="protein sequence ID" value="KAL3526950.1"/>
    <property type="molecule type" value="Genomic_DNA"/>
</dbReference>
<comment type="caution">
    <text evidence="2">The sequence shown here is derived from an EMBL/GenBank/DDBJ whole genome shotgun (WGS) entry which is preliminary data.</text>
</comment>
<name>A0ABD3A8Z8_9GENT</name>
<feature type="region of interest" description="Disordered" evidence="1">
    <location>
        <begin position="1"/>
        <end position="39"/>
    </location>
</feature>
<dbReference type="AlphaFoldDB" id="A0ABD3A8Z8"/>
<gene>
    <name evidence="2" type="ORF">ACH5RR_011606</name>
</gene>
<dbReference type="Proteomes" id="UP001630127">
    <property type="component" value="Unassembled WGS sequence"/>
</dbReference>
<feature type="region of interest" description="Disordered" evidence="1">
    <location>
        <begin position="84"/>
        <end position="103"/>
    </location>
</feature>
<reference evidence="2 3" key="1">
    <citation type="submission" date="2024-11" db="EMBL/GenBank/DDBJ databases">
        <title>A near-complete genome assembly of Cinchona calisaya.</title>
        <authorList>
            <person name="Lian D.C."/>
            <person name="Zhao X.W."/>
            <person name="Wei L."/>
        </authorList>
    </citation>
    <scope>NUCLEOTIDE SEQUENCE [LARGE SCALE GENOMIC DNA]</scope>
    <source>
        <tissue evidence="2">Nenye</tissue>
    </source>
</reference>